<proteinExistence type="predicted"/>
<dbReference type="RefSeq" id="WP_179918827.1">
    <property type="nucleotide sequence ID" value="NZ_CP058909.1"/>
</dbReference>
<sequence length="111" mass="12896">MLNESEKEFIELVLTAGDKALEQDTFELMIEEGVPAEPFINSTWDYTLGEVMDSLAEKGLAYTESQEETIHYNGGLRGKEIEPIKWENTGFKTVDRQYIYFTEKLEELYQE</sequence>
<dbReference type="Proteomes" id="UP000509346">
    <property type="component" value="Chromosome"/>
</dbReference>
<name>A0A7D5PCV6_9EURY</name>
<dbReference type="AlphaFoldDB" id="A0A7D5PCV6"/>
<dbReference type="EMBL" id="CP058909">
    <property type="protein sequence ID" value="QLH83785.1"/>
    <property type="molecule type" value="Genomic_DNA"/>
</dbReference>
<gene>
    <name evidence="1" type="ORF">HZS54_20075</name>
</gene>
<reference evidence="1 2" key="1">
    <citation type="submission" date="2020-07" db="EMBL/GenBank/DDBJ databases">
        <title>Halosimplex litoreum sp. nov. and Halosimplex rubrum sp. nov., isolated from different salt environments.</title>
        <authorList>
            <person name="Cui H."/>
        </authorList>
    </citation>
    <scope>NUCLEOTIDE SEQUENCE [LARGE SCALE GENOMIC DNA]</scope>
    <source>
        <strain evidence="1 2">R2</strain>
    </source>
</reference>
<dbReference type="GeneID" id="56084938"/>
<evidence type="ECO:0000313" key="2">
    <source>
        <dbReference type="Proteomes" id="UP000509346"/>
    </source>
</evidence>
<keyword evidence="2" id="KW-1185">Reference proteome</keyword>
<protein>
    <submittedName>
        <fullName evidence="1">Uncharacterized protein</fullName>
    </submittedName>
</protein>
<accession>A0A7D5PCV6</accession>
<dbReference type="OrthoDB" id="320835at2157"/>
<evidence type="ECO:0000313" key="1">
    <source>
        <dbReference type="EMBL" id="QLH83785.1"/>
    </source>
</evidence>
<dbReference type="KEGG" id="hpel:HZS54_20075"/>
<organism evidence="1 2">
    <name type="scientific">Halosimplex pelagicum</name>
    <dbReference type="NCBI Taxonomy" id="869886"/>
    <lineage>
        <taxon>Archaea</taxon>
        <taxon>Methanobacteriati</taxon>
        <taxon>Methanobacteriota</taxon>
        <taxon>Stenosarchaea group</taxon>
        <taxon>Halobacteria</taxon>
        <taxon>Halobacteriales</taxon>
        <taxon>Haloarculaceae</taxon>
        <taxon>Halosimplex</taxon>
    </lineage>
</organism>